<keyword evidence="2" id="KW-1185">Reference proteome</keyword>
<sequence>MDGTEDSKALCFIEHDDVYLVAGGYERACWLKLLGKAQNSISNLGASSEALKGCQLPILQFQENSWDFQLPDVVRPLAKISVGTIAVIARRLGMRWKEFDPIHGIMRAEGNGQTIIATTIRSLGTVIQYNSWDQRRSQERYIPVMEADRLGFGIISSMYMFLDGLCLGTREQVLATLRTLEPSGHCVAILQTLYKQDPNYNLRMGSSVAILADMIRPKNMILTQVPAPCENALGFTQDSHGRYVFRKFLEEYCKSREVGRETKWVLQGIQTYSVFFQEKTPTAVLSAHIRFGIFRDHGETSLLTSRSPDYDSEIAGYFDAWPNMAKALAAESRNSSKRGLEGEHQTSEELERHFFGLWVRMLFRGCLWGACHEFVPGERVPSEWWGSEMPIYIG</sequence>
<evidence type="ECO:0000313" key="1">
    <source>
        <dbReference type="EMBL" id="PMD38671.1"/>
    </source>
</evidence>
<accession>A0A2J6RJK4</accession>
<dbReference type="EMBL" id="KZ613947">
    <property type="protein sequence ID" value="PMD38671.1"/>
    <property type="molecule type" value="Genomic_DNA"/>
</dbReference>
<dbReference type="STRING" id="1149755.A0A2J6RJK4"/>
<dbReference type="AlphaFoldDB" id="A0A2J6RJK4"/>
<reference evidence="1 2" key="1">
    <citation type="submission" date="2016-04" db="EMBL/GenBank/DDBJ databases">
        <title>A degradative enzymes factory behind the ericoid mycorrhizal symbiosis.</title>
        <authorList>
            <consortium name="DOE Joint Genome Institute"/>
            <person name="Martino E."/>
            <person name="Morin E."/>
            <person name="Grelet G."/>
            <person name="Kuo A."/>
            <person name="Kohler A."/>
            <person name="Daghino S."/>
            <person name="Barry K."/>
            <person name="Choi C."/>
            <person name="Cichocki N."/>
            <person name="Clum A."/>
            <person name="Copeland A."/>
            <person name="Hainaut M."/>
            <person name="Haridas S."/>
            <person name="Labutti K."/>
            <person name="Lindquist E."/>
            <person name="Lipzen A."/>
            <person name="Khouja H.-R."/>
            <person name="Murat C."/>
            <person name="Ohm R."/>
            <person name="Olson A."/>
            <person name="Spatafora J."/>
            <person name="Veneault-Fourrey C."/>
            <person name="Henrissat B."/>
            <person name="Grigoriev I."/>
            <person name="Martin F."/>
            <person name="Perotto S."/>
        </authorList>
    </citation>
    <scope>NUCLEOTIDE SEQUENCE [LARGE SCALE GENOMIC DNA]</scope>
    <source>
        <strain evidence="1 2">F</strain>
    </source>
</reference>
<evidence type="ECO:0000313" key="2">
    <source>
        <dbReference type="Proteomes" id="UP000235786"/>
    </source>
</evidence>
<proteinExistence type="predicted"/>
<protein>
    <submittedName>
        <fullName evidence="1">Uncharacterized protein</fullName>
    </submittedName>
</protein>
<organism evidence="1 2">
    <name type="scientific">Hyaloscypha variabilis (strain UAMH 11265 / GT02V1 / F)</name>
    <name type="common">Meliniomyces variabilis</name>
    <dbReference type="NCBI Taxonomy" id="1149755"/>
    <lineage>
        <taxon>Eukaryota</taxon>
        <taxon>Fungi</taxon>
        <taxon>Dikarya</taxon>
        <taxon>Ascomycota</taxon>
        <taxon>Pezizomycotina</taxon>
        <taxon>Leotiomycetes</taxon>
        <taxon>Helotiales</taxon>
        <taxon>Hyaloscyphaceae</taxon>
        <taxon>Hyaloscypha</taxon>
        <taxon>Hyaloscypha variabilis</taxon>
    </lineage>
</organism>
<name>A0A2J6RJK4_HYAVF</name>
<dbReference type="Proteomes" id="UP000235786">
    <property type="component" value="Unassembled WGS sequence"/>
</dbReference>
<dbReference type="OrthoDB" id="5227693at2759"/>
<gene>
    <name evidence="1" type="ORF">L207DRAFT_544765</name>
</gene>